<dbReference type="GO" id="GO:0003723">
    <property type="term" value="F:RNA binding"/>
    <property type="evidence" value="ECO:0007669"/>
    <property type="project" value="InterPro"/>
</dbReference>
<dbReference type="Proteomes" id="UP000321723">
    <property type="component" value="Unassembled WGS sequence"/>
</dbReference>
<dbReference type="Gene3D" id="1.10.10.10">
    <property type="entry name" value="Winged helix-like DNA-binding domain superfamily/Winged helix DNA-binding domain"/>
    <property type="match status" value="1"/>
</dbReference>
<keyword evidence="1" id="KW-0732">Signal</keyword>
<evidence type="ECO:0000313" key="3">
    <source>
        <dbReference type="EMBL" id="GEL47016.1"/>
    </source>
</evidence>
<evidence type="ECO:0000313" key="6">
    <source>
        <dbReference type="Proteomes" id="UP000564629"/>
    </source>
</evidence>
<dbReference type="PROSITE" id="PS50921">
    <property type="entry name" value="ANTAR"/>
    <property type="match status" value="1"/>
</dbReference>
<sequence>MPPYIGGAGMGMGPTLALAALISAAVQTPQGDDRALWLCESARRVLGVDGVSLSLMRRVSGSRGLLAATDATSAAMEAADDVLGTGPTHLAAAGTRVVLRTSATAPPWSALVTLFSGTAAPSWVVAVAVHDGTEEFGTLLVHTEHPALVQDTAWISDVAEAVVVMLTAQAAEVWLEPALAAGDSTNRAVGVLMAEHRTSATTALDLLRSRAFSAGTRLADAAHLVLDTPRDNH</sequence>
<dbReference type="OrthoDB" id="7466251at2"/>
<dbReference type="RefSeq" id="WP_146837759.1">
    <property type="nucleotide sequence ID" value="NZ_BJVQ01000028.1"/>
</dbReference>
<dbReference type="Pfam" id="PF03861">
    <property type="entry name" value="ANTAR"/>
    <property type="match status" value="1"/>
</dbReference>
<reference evidence="3 5" key="1">
    <citation type="submission" date="2019-07" db="EMBL/GenBank/DDBJ databases">
        <title>Whole genome shotgun sequence of Cellulomonas hominis NBRC 16055.</title>
        <authorList>
            <person name="Hosoyama A."/>
            <person name="Uohara A."/>
            <person name="Ohji S."/>
            <person name="Ichikawa N."/>
        </authorList>
    </citation>
    <scope>NUCLEOTIDE SEQUENCE [LARGE SCALE GENOMIC DNA]</scope>
    <source>
        <strain evidence="3 5">NBRC 16055</strain>
    </source>
</reference>
<feature type="domain" description="ANTAR" evidence="2">
    <location>
        <begin position="165"/>
        <end position="226"/>
    </location>
</feature>
<gene>
    <name evidence="3" type="ORF">CHO01_21320</name>
    <name evidence="4" type="ORF">HNR08_002399</name>
</gene>
<protein>
    <recommendedName>
        <fullName evidence="2">ANTAR domain-containing protein</fullName>
    </recommendedName>
</protein>
<dbReference type="AlphaFoldDB" id="A0A511FCN4"/>
<comment type="caution">
    <text evidence="3">The sequence shown here is derived from an EMBL/GenBank/DDBJ whole genome shotgun (WGS) entry which is preliminary data.</text>
</comment>
<feature type="signal peptide" evidence="1">
    <location>
        <begin position="1"/>
        <end position="19"/>
    </location>
</feature>
<dbReference type="EMBL" id="BJVQ01000028">
    <property type="protein sequence ID" value="GEL47016.1"/>
    <property type="molecule type" value="Genomic_DNA"/>
</dbReference>
<proteinExistence type="predicted"/>
<accession>A0A511FCN4</accession>
<keyword evidence="5" id="KW-1185">Reference proteome</keyword>
<evidence type="ECO:0000313" key="4">
    <source>
        <dbReference type="EMBL" id="MBB5473663.1"/>
    </source>
</evidence>
<name>A0A511FCN4_9CELL</name>
<dbReference type="InterPro" id="IPR036388">
    <property type="entry name" value="WH-like_DNA-bd_sf"/>
</dbReference>
<evidence type="ECO:0000256" key="1">
    <source>
        <dbReference type="SAM" id="SignalP"/>
    </source>
</evidence>
<evidence type="ECO:0000313" key="5">
    <source>
        <dbReference type="Proteomes" id="UP000321723"/>
    </source>
</evidence>
<dbReference type="InterPro" id="IPR005561">
    <property type="entry name" value="ANTAR"/>
</dbReference>
<dbReference type="EMBL" id="JACHDN010000001">
    <property type="protein sequence ID" value="MBB5473663.1"/>
    <property type="molecule type" value="Genomic_DNA"/>
</dbReference>
<dbReference type="Proteomes" id="UP000564629">
    <property type="component" value="Unassembled WGS sequence"/>
</dbReference>
<reference evidence="4 6" key="2">
    <citation type="submission" date="2020-08" db="EMBL/GenBank/DDBJ databases">
        <title>Sequencing the genomes of 1000 actinobacteria strains.</title>
        <authorList>
            <person name="Klenk H.-P."/>
        </authorList>
    </citation>
    <scope>NUCLEOTIDE SEQUENCE [LARGE SCALE GENOMIC DNA]</scope>
    <source>
        <strain evidence="4 6">DSM 9581</strain>
    </source>
</reference>
<evidence type="ECO:0000259" key="2">
    <source>
        <dbReference type="PROSITE" id="PS50921"/>
    </source>
</evidence>
<dbReference type="SMART" id="SM01012">
    <property type="entry name" value="ANTAR"/>
    <property type="match status" value="1"/>
</dbReference>
<feature type="chain" id="PRO_5038242067" description="ANTAR domain-containing protein" evidence="1">
    <location>
        <begin position="20"/>
        <end position="233"/>
    </location>
</feature>
<organism evidence="3 5">
    <name type="scientific">Cellulomonas hominis</name>
    <dbReference type="NCBI Taxonomy" id="156981"/>
    <lineage>
        <taxon>Bacteria</taxon>
        <taxon>Bacillati</taxon>
        <taxon>Actinomycetota</taxon>
        <taxon>Actinomycetes</taxon>
        <taxon>Micrococcales</taxon>
        <taxon>Cellulomonadaceae</taxon>
        <taxon>Cellulomonas</taxon>
    </lineage>
</organism>